<proteinExistence type="predicted"/>
<reference evidence="3" key="1">
    <citation type="submission" date="2021-01" db="EMBL/GenBank/DDBJ databases">
        <authorList>
            <person name="Kaushik A."/>
        </authorList>
    </citation>
    <scope>NUCLEOTIDE SEQUENCE</scope>
    <source>
        <strain evidence="3">AG4-R118</strain>
        <strain evidence="4">AG4-RS23</strain>
    </source>
</reference>
<feature type="region of interest" description="Disordered" evidence="1">
    <location>
        <begin position="280"/>
        <end position="331"/>
    </location>
</feature>
<keyword evidence="2" id="KW-0472">Membrane</keyword>
<sequence>MSLAAVSATLDWLRTPPFEIWGVSFPLMDIIGAFRLSIILRFIKKLKGGGADGIDSKVSPWISALILFGGEAIMCSQLQLTPSFLLYPNITFLFMGAQFLINEIMREPPSLRFWVELPLSAFDAFGRGLLLCDFAPGLIAKHPDPAVANSPLALLITSEVLTNGGFFFVNLLNMLDPSGWKVEGAPPELLPWGWTAIDLWTAPVLTALWASLTHWRNQPFWADMHSKYLNLGDYGKVNEKPIVLEAWTHEDARALCIVILIALFVFRTWRLAGPRPKFWKTKTSRPSSLSPSEKPASLTTSIELNDVPSTPTSIRRRRNKQSRGKSLAQAG</sequence>
<gene>
    <name evidence="4" type="ORF">RDB_LOCUS134555</name>
    <name evidence="3" type="ORF">RDB_LOCUS6670</name>
</gene>
<feature type="transmembrane region" description="Helical" evidence="2">
    <location>
        <begin position="20"/>
        <end position="40"/>
    </location>
</feature>
<dbReference type="Proteomes" id="UP000663888">
    <property type="component" value="Unassembled WGS sequence"/>
</dbReference>
<organism evidence="3 5">
    <name type="scientific">Rhizoctonia solani</name>
    <dbReference type="NCBI Taxonomy" id="456999"/>
    <lineage>
        <taxon>Eukaryota</taxon>
        <taxon>Fungi</taxon>
        <taxon>Dikarya</taxon>
        <taxon>Basidiomycota</taxon>
        <taxon>Agaricomycotina</taxon>
        <taxon>Agaricomycetes</taxon>
        <taxon>Cantharellales</taxon>
        <taxon>Ceratobasidiaceae</taxon>
        <taxon>Rhizoctonia</taxon>
    </lineage>
</organism>
<evidence type="ECO:0000313" key="5">
    <source>
        <dbReference type="Proteomes" id="UP000663888"/>
    </source>
</evidence>
<feature type="transmembrane region" description="Helical" evidence="2">
    <location>
        <begin position="86"/>
        <end position="105"/>
    </location>
</feature>
<evidence type="ECO:0008006" key="6">
    <source>
        <dbReference type="Google" id="ProtNLM"/>
    </source>
</evidence>
<dbReference type="Proteomes" id="UP000663861">
    <property type="component" value="Unassembled WGS sequence"/>
</dbReference>
<feature type="compositionally biased region" description="Basic residues" evidence="1">
    <location>
        <begin position="314"/>
        <end position="323"/>
    </location>
</feature>
<evidence type="ECO:0000313" key="4">
    <source>
        <dbReference type="EMBL" id="CAE6509080.1"/>
    </source>
</evidence>
<dbReference type="AlphaFoldDB" id="A0A8H2WR39"/>
<accession>A0A8H2WR39</accession>
<evidence type="ECO:0000256" key="1">
    <source>
        <dbReference type="SAM" id="MobiDB-lite"/>
    </source>
</evidence>
<dbReference type="EMBL" id="CAJMWX010000147">
    <property type="protein sequence ID" value="CAE6404806.1"/>
    <property type="molecule type" value="Genomic_DNA"/>
</dbReference>
<evidence type="ECO:0000256" key="2">
    <source>
        <dbReference type="SAM" id="Phobius"/>
    </source>
</evidence>
<keyword evidence="2" id="KW-0812">Transmembrane</keyword>
<name>A0A8H2WR39_9AGAM</name>
<comment type="caution">
    <text evidence="3">The sequence shown here is derived from an EMBL/GenBank/DDBJ whole genome shotgun (WGS) entry which is preliminary data.</text>
</comment>
<evidence type="ECO:0000313" key="3">
    <source>
        <dbReference type="EMBL" id="CAE6404806.1"/>
    </source>
</evidence>
<protein>
    <recommendedName>
        <fullName evidence="6">Transmembrane protein</fullName>
    </recommendedName>
</protein>
<feature type="compositionally biased region" description="Polar residues" evidence="1">
    <location>
        <begin position="284"/>
        <end position="313"/>
    </location>
</feature>
<keyword evidence="2" id="KW-1133">Transmembrane helix</keyword>
<dbReference type="EMBL" id="CAJMWY010003855">
    <property type="protein sequence ID" value="CAE6509080.1"/>
    <property type="molecule type" value="Genomic_DNA"/>
</dbReference>